<dbReference type="SMART" id="SM00827">
    <property type="entry name" value="PKS_AT"/>
    <property type="match status" value="1"/>
</dbReference>
<dbReference type="Pfam" id="PF16197">
    <property type="entry name" value="KAsynt_C_assoc"/>
    <property type="match status" value="1"/>
</dbReference>
<keyword evidence="4" id="KW-0808">Transferase</keyword>
<dbReference type="InterPro" id="IPR020841">
    <property type="entry name" value="PKS_Beta-ketoAc_synthase_dom"/>
</dbReference>
<dbReference type="CDD" id="cd00833">
    <property type="entry name" value="PKS"/>
    <property type="match status" value="1"/>
</dbReference>
<keyword evidence="8" id="KW-1133">Transmembrane helix</keyword>
<dbReference type="Pfam" id="PF08242">
    <property type="entry name" value="Methyltransf_12"/>
    <property type="match status" value="1"/>
</dbReference>
<dbReference type="Gene3D" id="1.10.1200.10">
    <property type="entry name" value="ACP-like"/>
    <property type="match status" value="1"/>
</dbReference>
<dbReference type="Gene3D" id="3.10.129.110">
    <property type="entry name" value="Polyketide synthase dehydratase"/>
    <property type="match status" value="1"/>
</dbReference>
<dbReference type="SMART" id="SM00829">
    <property type="entry name" value="PKS_ER"/>
    <property type="match status" value="1"/>
</dbReference>
<feature type="transmembrane region" description="Helical" evidence="8">
    <location>
        <begin position="68"/>
        <end position="88"/>
    </location>
</feature>
<dbReference type="VEuPathDB" id="AmoebaDB:DICPUDRAFT_148808"/>
<dbReference type="SUPFAM" id="SSF53901">
    <property type="entry name" value="Thiolase-like"/>
    <property type="match status" value="2"/>
</dbReference>
<dbReference type="KEGG" id="dpp:DICPUDRAFT_148808"/>
<comment type="cofactor">
    <cofactor evidence="1">
        <name>pantetheine 4'-phosphate</name>
        <dbReference type="ChEBI" id="CHEBI:47942"/>
    </cofactor>
</comment>
<keyword evidence="2" id="KW-0596">Phosphopantetheine</keyword>
<evidence type="ECO:0000256" key="1">
    <source>
        <dbReference type="ARBA" id="ARBA00001957"/>
    </source>
</evidence>
<feature type="domain" description="Carrier" evidence="9">
    <location>
        <begin position="2481"/>
        <end position="2557"/>
    </location>
</feature>
<sequence>MSLSTLSPVLSLLSSGSNEDNQNPRTGVFLAISIISLIIYAALSIICKVKFYRGTVIFFYNPITHKYLNYEVFITFGYFIPDIIPTLIQISIIHSNMKNEQEDQTYINMLYEEENDNEDYNGMGNYALNESYYGASQDYSDQNNNSGGGNNEIQTIGGDGYSYYNSPSRNGSNSSFDSPSFVYSPSAKNIWESLEDAHIDPIKLRGTNTSVYVGLSTNDYQNNLKNSEEVLQNIFGSHNHAASNRISYCYDFRGQSMSIDTACSSSSTAIALGYQSIIEGRSNYSIVAGTNLLLDETFPKAYTYLNMLSKNGRCKVFSADADGFGRCEGVCVAVLKNLEQAINDGDRVYCVINGVNSNADGNCDKNNFYSPSKTSQYDNIKEMFRLCSSQVTESDVDFVECHGTGTPTGDPIEVEAISMAFKQYHNQQNPLLIGSLKSNIGHVECCSGIASLIKCCLMFKHRQFAPNINFNIPNPAIKFDEWNLKVITEVEPFPSNKKVSMVINNFGITGSNVCMVLSELSRESESTYYQYEENKQYLVPFSANSKQSLNLYISSIQNDINNLSRNCEFFDFVQYQIFSKSTKLYQRSVALANKWSSLKNTDSFIKTNNSITSNLKLSEKENIDTNICFIFSGQGTQWNGMGEQLYTNDSYFKSTIDLIDSKLNKYYGYSILERLRSTNDETIHHPIIAQPSICMIQIALFETLTKQWNINPDYIIGHSLGELTSQYFSGSIDLDTFCYILYHRSIAQQKTIGSGRMLSINISSDQFNDQFSTEYPTIEIAFITQQIQFQDKVKKDLIDLKFESFKPKIPVLSTIYQDFFNGQDNKFNSEYCFRNIREPVYFTQTIQKLYQHIESNQSCKNLIFIELSPHSALAYHIKQIQPPSTQSIQSTVLTTLNKTKGDINQISQLISTLYCSHNYPINFTNQLKTIDKDNQTSLQYKHKDLNLPRYQWDDKIFWREDSKQKQYRLHGPAIEILGNKNTTSPFITYNTTIDVEKPQFQYLKGHQVKGKYYFPGSGYIENIINSFPNEDLIISHLEFKVPLIFIEGVNKQLQTNIYQTSKKDYRAQFHYYEPNTNKWILSSCGNFQTFRFTNANEKKLDIEHLKSKCKFTMLNSQTFYDHIKVKTGIVYTGFFKSVKQSFIGDNCILNQVKFNHIHNNVKTIIDCATLDCCIHSPLCLIEENTQLVFDRVDNIQFYSSNLPKNYSSDLFVFSKYHGKKGDSFEFSTTIMLNDGTVIFEIEKITMTSTIQVMDPLKIQYPQEEFQTTFLQLKDCEAVTNIELFNHQQNNTEWDKENYSKFIPSIIYFYIKNKIPDLKIEDIKHNTIQMLRDRYLMNQKHSRLFNFVFETIKEYYQQEYIESEWNEDKLVFCNIITKSTKIMVDLLFPFGDKDLLETPSSLYDNGLLEEFYLHPYYTRNQKILSDILIDSLNPLTKKKNVIRIIEFGGGTASLSFEILNKINQLLKSKESNDIEIEIEIEYTFSDVSQTFIPSAKEKLSSFGIDNVSVLFKTLDLENNLISNQQLKPNYYDFVVMSNVIHVVKKISFGLNEIHQILKHNGYLLFIEPCYKSLVGDSIFGVFDQWWSFEDTEIRTDRCSMTEDQWYKVLSENNFKNINVSESNGISNILIHSQKQESQSFINTNNSNIIVYSDINNNNNQSFINNLLKDQKNQVVINTIEQFNNISKDINQNTIIYFTKTINQLNTNNFKQISLEYIQIVQYLLKNKLTSTKLVLLSKNCYYKESSNYLASSVTGSFRFFLDQLDTLLLFSIDFDDKSLMNISNNQLINQLIDTNNTEREFIIRENKVYIERIKFETNIFNKYTSNSIEKLNGNNKDNLYSILNENLEFQLESKKQLGEDQIEVQVQAIGINYKDYLAYTRNLPAELINHNSDIHSPEFGAECSGIVKSVGKNVDNFKVGDHVYTLNNRTSSSTIILNKNQICHKPNNITFVEAASVPGVYTTSFYSIFKIGKLDIEDQESILIHSATGGVGLSAIELLKWKGFKSHLFVTVGSEEKEKYLKDRYGSLITGIYSTRNKDYVQQIKQKLKELGSNKQGVDVILNTLPAEYLESNFRCLNKGGRIVDLSITHLNPNEFIDFNKFKYNYTYSNVELLLLDFEYINEILKKISEGISNGSLSLIPITEYSVLNIKEAFEYINQRKHIGKIVVNYDKDISDHLLQNKYEGTKETNQPIIKSNYTISSELGKTILITGQSGIALEIIKWISKYSKSVENIIILSKSTLKWELELLMNKSKSNSNKSINYYFKSVDVEYQDQIETAINNIFNEHPSINNIDSIFHYAFVHDICEPINIDTESINRSHGAKTIGAINLHELSLKYKWNVNNFILASSISSLFGIMNQCTYVSANCVLDSLAKHRKSLGLSALSVNWGNIGTSGIVARIESIGQLLDGIGLEPIPTNILLGGLDLLLQNKQKLHEDYNNIIINRTNFENIQFSHLYTHKFGFKINSLNDKKISTKVNKNEEHIDEFQNAVLSKLADLLSINESNINTNTILSDYGFDSLLVVQVKNWLDKKFKKNLFNISDLQKLSINDIIKKLISQ</sequence>
<keyword evidence="13" id="KW-1185">Reference proteome</keyword>
<dbReference type="Gene3D" id="3.40.47.10">
    <property type="match status" value="1"/>
</dbReference>
<dbReference type="SUPFAM" id="SSF50129">
    <property type="entry name" value="GroES-like"/>
    <property type="match status" value="1"/>
</dbReference>
<gene>
    <name evidence="12" type="ORF">DICPUDRAFT_148808</name>
</gene>
<dbReference type="PROSITE" id="PS52019">
    <property type="entry name" value="PKS_MFAS_DH"/>
    <property type="match status" value="1"/>
</dbReference>
<dbReference type="InterPro" id="IPR001227">
    <property type="entry name" value="Ac_transferase_dom_sf"/>
</dbReference>
<dbReference type="InterPro" id="IPR018201">
    <property type="entry name" value="Ketoacyl_synth_AS"/>
</dbReference>
<dbReference type="InterPro" id="IPR016039">
    <property type="entry name" value="Thiolase-like"/>
</dbReference>
<dbReference type="InterPro" id="IPR013217">
    <property type="entry name" value="Methyltransf_12"/>
</dbReference>
<evidence type="ECO:0000259" key="9">
    <source>
        <dbReference type="PROSITE" id="PS50075"/>
    </source>
</evidence>
<evidence type="ECO:0000256" key="3">
    <source>
        <dbReference type="ARBA" id="ARBA00022553"/>
    </source>
</evidence>
<name>F0ZC23_DICPU</name>
<dbReference type="GO" id="GO:0006633">
    <property type="term" value="P:fatty acid biosynthetic process"/>
    <property type="evidence" value="ECO:0000318"/>
    <property type="project" value="GO_Central"/>
</dbReference>
<dbReference type="CDD" id="cd05195">
    <property type="entry name" value="enoyl_red"/>
    <property type="match status" value="1"/>
</dbReference>
<dbReference type="Proteomes" id="UP000001064">
    <property type="component" value="Unassembled WGS sequence"/>
</dbReference>
<feature type="domain" description="PKS/mFAS DH" evidence="11">
    <location>
        <begin position="974"/>
        <end position="1255"/>
    </location>
</feature>
<dbReference type="SUPFAM" id="SSF53335">
    <property type="entry name" value="S-adenosyl-L-methionine-dependent methyltransferases"/>
    <property type="match status" value="1"/>
</dbReference>
<feature type="region of interest" description="N-terminal hotdog fold" evidence="6">
    <location>
        <begin position="974"/>
        <end position="1094"/>
    </location>
</feature>
<dbReference type="PROSITE" id="PS00606">
    <property type="entry name" value="KS3_1"/>
    <property type="match status" value="1"/>
</dbReference>
<dbReference type="OrthoDB" id="329835at2759"/>
<organism evidence="12 13">
    <name type="scientific">Dictyostelium purpureum</name>
    <name type="common">Slime mold</name>
    <dbReference type="NCBI Taxonomy" id="5786"/>
    <lineage>
        <taxon>Eukaryota</taxon>
        <taxon>Amoebozoa</taxon>
        <taxon>Evosea</taxon>
        <taxon>Eumycetozoa</taxon>
        <taxon>Dictyostelia</taxon>
        <taxon>Dictyosteliales</taxon>
        <taxon>Dictyosteliaceae</taxon>
        <taxon>Dictyostelium</taxon>
    </lineage>
</organism>
<proteinExistence type="predicted"/>
<dbReference type="Pfam" id="PF23297">
    <property type="entry name" value="ACP_SdgA_C"/>
    <property type="match status" value="1"/>
</dbReference>
<dbReference type="Pfam" id="PF08659">
    <property type="entry name" value="KR"/>
    <property type="match status" value="1"/>
</dbReference>
<dbReference type="GO" id="GO:0004315">
    <property type="term" value="F:3-oxoacyl-[acyl-carrier-protein] synthase activity"/>
    <property type="evidence" value="ECO:0007669"/>
    <property type="project" value="InterPro"/>
</dbReference>
<evidence type="ECO:0000256" key="6">
    <source>
        <dbReference type="PROSITE-ProRule" id="PRU01363"/>
    </source>
</evidence>
<dbReference type="InterPro" id="IPR016035">
    <property type="entry name" value="Acyl_Trfase/lysoPLipase"/>
</dbReference>
<dbReference type="InterPro" id="IPR029063">
    <property type="entry name" value="SAM-dependent_MTases_sf"/>
</dbReference>
<dbReference type="Pfam" id="PF00109">
    <property type="entry name" value="ketoacyl-synt"/>
    <property type="match status" value="1"/>
</dbReference>
<feature type="transmembrane region" description="Helical" evidence="8">
    <location>
        <begin position="28"/>
        <end position="47"/>
    </location>
</feature>
<dbReference type="InterPro" id="IPR050444">
    <property type="entry name" value="Polyketide_Synthase"/>
</dbReference>
<dbReference type="InterPro" id="IPR036736">
    <property type="entry name" value="ACP-like_sf"/>
</dbReference>
<feature type="region of interest" description="C-terminal hotdog fold" evidence="6">
    <location>
        <begin position="1110"/>
        <end position="1255"/>
    </location>
</feature>
<dbReference type="InterPro" id="IPR020843">
    <property type="entry name" value="ER"/>
</dbReference>
<dbReference type="InterPro" id="IPR013154">
    <property type="entry name" value="ADH-like_N"/>
</dbReference>
<accession>F0ZC23</accession>
<dbReference type="Pfam" id="PF00698">
    <property type="entry name" value="Acyl_transf_1"/>
    <property type="match status" value="1"/>
</dbReference>
<feature type="active site" description="Proton donor; for dehydratase activity" evidence="6">
    <location>
        <position position="1171"/>
    </location>
</feature>
<dbReference type="InterPro" id="IPR057326">
    <property type="entry name" value="KR_dom"/>
</dbReference>
<dbReference type="InterPro" id="IPR036291">
    <property type="entry name" value="NAD(P)-bd_dom_sf"/>
</dbReference>
<protein>
    <submittedName>
        <fullName evidence="12">Uncharacterized protein</fullName>
    </submittedName>
</protein>
<evidence type="ECO:0000259" key="11">
    <source>
        <dbReference type="PROSITE" id="PS52019"/>
    </source>
</evidence>
<feature type="active site" description="Proton acceptor; for dehydratase activity" evidence="6">
    <location>
        <position position="1006"/>
    </location>
</feature>
<keyword evidence="3" id="KW-0597">Phosphoprotein</keyword>
<dbReference type="Gene3D" id="3.90.180.10">
    <property type="entry name" value="Medium-chain alcohol dehydrogenases, catalytic domain"/>
    <property type="match status" value="1"/>
</dbReference>
<dbReference type="STRING" id="5786.F0ZC23"/>
<dbReference type="InterPro" id="IPR042104">
    <property type="entry name" value="PKS_dehydratase_sf"/>
</dbReference>
<feature type="compositionally biased region" description="Polar residues" evidence="7">
    <location>
        <begin position="163"/>
        <end position="178"/>
    </location>
</feature>
<evidence type="ECO:0000256" key="2">
    <source>
        <dbReference type="ARBA" id="ARBA00022450"/>
    </source>
</evidence>
<dbReference type="Pfam" id="PF02801">
    <property type="entry name" value="Ketoacyl-synt_C"/>
    <property type="match status" value="1"/>
</dbReference>
<dbReference type="Gene3D" id="3.40.50.720">
    <property type="entry name" value="NAD(P)-binding Rossmann-like Domain"/>
    <property type="match status" value="2"/>
</dbReference>
<evidence type="ECO:0000313" key="12">
    <source>
        <dbReference type="EMBL" id="EGC38496.1"/>
    </source>
</evidence>
<dbReference type="InterPro" id="IPR014030">
    <property type="entry name" value="Ketoacyl_synth_N"/>
</dbReference>
<feature type="domain" description="Ketosynthase family 3 (KS3)" evidence="10">
    <location>
        <begin position="85"/>
        <end position="519"/>
    </location>
</feature>
<comment type="function">
    <text evidence="5">Probable polyketide synthase.</text>
</comment>
<dbReference type="PROSITE" id="PS50075">
    <property type="entry name" value="CARRIER"/>
    <property type="match status" value="1"/>
</dbReference>
<dbReference type="SMART" id="SM00822">
    <property type="entry name" value="PKS_KR"/>
    <property type="match status" value="1"/>
</dbReference>
<keyword evidence="8" id="KW-0812">Transmembrane</keyword>
<dbReference type="Pfam" id="PF13602">
    <property type="entry name" value="ADH_zinc_N_2"/>
    <property type="match status" value="1"/>
</dbReference>
<dbReference type="eggNOG" id="KOG1202">
    <property type="taxonomic scope" value="Eukaryota"/>
</dbReference>
<dbReference type="Gene3D" id="3.40.50.150">
    <property type="entry name" value="Vaccinia Virus protein VP39"/>
    <property type="match status" value="1"/>
</dbReference>
<dbReference type="EMBL" id="GL870975">
    <property type="protein sequence ID" value="EGC38496.1"/>
    <property type="molecule type" value="Genomic_DNA"/>
</dbReference>
<dbReference type="PROSITE" id="PS52004">
    <property type="entry name" value="KS3_2"/>
    <property type="match status" value="1"/>
</dbReference>
<evidence type="ECO:0000256" key="4">
    <source>
        <dbReference type="ARBA" id="ARBA00022679"/>
    </source>
</evidence>
<dbReference type="GeneID" id="10507143"/>
<dbReference type="SUPFAM" id="SSF51735">
    <property type="entry name" value="NAD(P)-binding Rossmann-fold domains"/>
    <property type="match status" value="2"/>
</dbReference>
<dbReference type="Gene3D" id="3.30.70.3290">
    <property type="match status" value="1"/>
</dbReference>
<evidence type="ECO:0000256" key="8">
    <source>
        <dbReference type="SAM" id="Phobius"/>
    </source>
</evidence>
<dbReference type="Gene3D" id="3.40.366.10">
    <property type="entry name" value="Malonyl-Coenzyme A Acyl Carrier Protein, domain 2"/>
    <property type="match status" value="2"/>
</dbReference>
<dbReference type="InterPro" id="IPR032821">
    <property type="entry name" value="PKS_assoc"/>
</dbReference>
<dbReference type="SUPFAM" id="SSF52151">
    <property type="entry name" value="FabD/lysophospholipase-like"/>
    <property type="match status" value="1"/>
</dbReference>
<dbReference type="InterPro" id="IPR009081">
    <property type="entry name" value="PP-bd_ACP"/>
</dbReference>
<evidence type="ECO:0000256" key="7">
    <source>
        <dbReference type="SAM" id="MobiDB-lite"/>
    </source>
</evidence>
<dbReference type="Pfam" id="PF08240">
    <property type="entry name" value="ADH_N"/>
    <property type="match status" value="1"/>
</dbReference>
<evidence type="ECO:0000259" key="10">
    <source>
        <dbReference type="PROSITE" id="PS52004"/>
    </source>
</evidence>
<dbReference type="InterPro" id="IPR049900">
    <property type="entry name" value="PKS_mFAS_DH"/>
</dbReference>
<dbReference type="PANTHER" id="PTHR45681">
    <property type="entry name" value="POLYKETIDE SYNTHASE 44-RELATED"/>
    <property type="match status" value="1"/>
</dbReference>
<evidence type="ECO:0000313" key="13">
    <source>
        <dbReference type="Proteomes" id="UP000001064"/>
    </source>
</evidence>
<dbReference type="InterPro" id="IPR014031">
    <property type="entry name" value="Ketoacyl_synth_C"/>
</dbReference>
<dbReference type="GO" id="GO:0016491">
    <property type="term" value="F:oxidoreductase activity"/>
    <property type="evidence" value="ECO:0007669"/>
    <property type="project" value="InterPro"/>
</dbReference>
<dbReference type="InterPro" id="IPR014043">
    <property type="entry name" value="Acyl_transferase_dom"/>
</dbReference>
<dbReference type="SMART" id="SM00825">
    <property type="entry name" value="PKS_KS"/>
    <property type="match status" value="1"/>
</dbReference>
<dbReference type="CDD" id="cd08954">
    <property type="entry name" value="KR_1_FAS_SDR_x"/>
    <property type="match status" value="1"/>
</dbReference>
<dbReference type="InterPro" id="IPR013968">
    <property type="entry name" value="PKS_KR"/>
</dbReference>
<dbReference type="InterPro" id="IPR011032">
    <property type="entry name" value="GroES-like_sf"/>
</dbReference>
<dbReference type="InParanoid" id="F0ZC23"/>
<evidence type="ECO:0000256" key="5">
    <source>
        <dbReference type="ARBA" id="ARBA00037046"/>
    </source>
</evidence>
<feature type="region of interest" description="Disordered" evidence="7">
    <location>
        <begin position="138"/>
        <end position="178"/>
    </location>
</feature>
<reference evidence="13" key="1">
    <citation type="journal article" date="2011" name="Genome Biol.">
        <title>Comparative genomics of the social amoebae Dictyostelium discoideum and Dictyostelium purpureum.</title>
        <authorList>
            <consortium name="US DOE Joint Genome Institute (JGI-PGF)"/>
            <person name="Sucgang R."/>
            <person name="Kuo A."/>
            <person name="Tian X."/>
            <person name="Salerno W."/>
            <person name="Parikh A."/>
            <person name="Feasley C.L."/>
            <person name="Dalin E."/>
            <person name="Tu H."/>
            <person name="Huang E."/>
            <person name="Barry K."/>
            <person name="Lindquist E."/>
            <person name="Shapiro H."/>
            <person name="Bruce D."/>
            <person name="Schmutz J."/>
            <person name="Salamov A."/>
            <person name="Fey P."/>
            <person name="Gaudet P."/>
            <person name="Anjard C."/>
            <person name="Babu M.M."/>
            <person name="Basu S."/>
            <person name="Bushmanova Y."/>
            <person name="van der Wel H."/>
            <person name="Katoh-Kurasawa M."/>
            <person name="Dinh C."/>
            <person name="Coutinho P.M."/>
            <person name="Saito T."/>
            <person name="Elias M."/>
            <person name="Schaap P."/>
            <person name="Kay R.R."/>
            <person name="Henrissat B."/>
            <person name="Eichinger L."/>
            <person name="Rivero F."/>
            <person name="Putnam N.H."/>
            <person name="West C.M."/>
            <person name="Loomis W.F."/>
            <person name="Chisholm R.L."/>
            <person name="Shaulsky G."/>
            <person name="Strassmann J.E."/>
            <person name="Queller D.C."/>
            <person name="Kuspa A."/>
            <person name="Grigoriev I.V."/>
        </authorList>
    </citation>
    <scope>NUCLEOTIDE SEQUENCE [LARGE SCALE GENOMIC DNA]</scope>
    <source>
        <strain evidence="13">QSDP1</strain>
    </source>
</reference>
<keyword evidence="8" id="KW-0472">Membrane</keyword>
<dbReference type="PANTHER" id="PTHR45681:SF4">
    <property type="entry name" value="BETA-KETOACYL SYNTHASE FAMILY PROTEIN-RELATED"/>
    <property type="match status" value="1"/>
</dbReference>
<dbReference type="RefSeq" id="XP_003284961.1">
    <property type="nucleotide sequence ID" value="XM_003284913.1"/>
</dbReference>
<dbReference type="SUPFAM" id="SSF47336">
    <property type="entry name" value="ACP-like"/>
    <property type="match status" value="1"/>
</dbReference>